<reference evidence="1" key="1">
    <citation type="submission" date="2024-06" db="EMBL/GenBank/DDBJ databases">
        <authorList>
            <person name="Song Z."/>
        </authorList>
    </citation>
    <scope>NUCLEOTIDE SEQUENCE</scope>
    <source>
        <strain evidence="1">A1-4-2</strain>
    </source>
</reference>
<keyword evidence="1" id="KW-0547">Nucleotide-binding</keyword>
<organism evidence="1">
    <name type="scientific">Acinetobacter sp. A1-4-2</name>
    <dbReference type="NCBI Taxonomy" id="3156489"/>
    <lineage>
        <taxon>Bacteria</taxon>
        <taxon>Pseudomonadati</taxon>
        <taxon>Pseudomonadota</taxon>
        <taxon>Gammaproteobacteria</taxon>
        <taxon>Moraxellales</taxon>
        <taxon>Moraxellaceae</taxon>
        <taxon>Acinetobacter</taxon>
    </lineage>
</organism>
<proteinExistence type="predicted"/>
<keyword evidence="1" id="KW-0067">ATP-binding</keyword>
<dbReference type="EMBL" id="CP157981">
    <property type="protein sequence ID" value="XBU16650.1"/>
    <property type="molecule type" value="Genomic_DNA"/>
</dbReference>
<sequence>MGIHVFTPENTLLIESIKCYLYTDPGMGKSTIAHTAEKPVIFDFDKGQHRVSAELRRGAIVRIDSWLDLENLKDDFYAPYKTIVADTVGAMLDAIKDHLAKNNDNLQRDKSLTLKAQGLAGNLFMKMVRKWENLGKDIVFIAHAVEQEAGKDKVKIVRPDLAGKNSAILYRMSDIMGYLHSSPDENGDDQRTIYFNPSNTHHGKNSGRLGRIVTNSQGVEVCTGQVNVPELSSSPTFLADLLKQAKDHINTLTPAQAAEMKNIADLSHCKQVCTEANHAGDLNQLTESLIPDHKYVKEMWYAIQIRAKEMKCSYDKEKKRWFNPPEFKGLTDQKLSELQDFIDERGLDAKTVCEHLGLDALNQIEDSKFEAVKDEIEKLAKEGIAA</sequence>
<dbReference type="GO" id="GO:0005524">
    <property type="term" value="F:ATP binding"/>
    <property type="evidence" value="ECO:0007669"/>
    <property type="project" value="UniProtKB-KW"/>
</dbReference>
<name>A0AAU7T0E0_9GAMM</name>
<evidence type="ECO:0000313" key="1">
    <source>
        <dbReference type="EMBL" id="XBU16650.1"/>
    </source>
</evidence>
<dbReference type="AlphaFoldDB" id="A0AAU7T0E0"/>
<protein>
    <submittedName>
        <fullName evidence="1">ATP-binding protein</fullName>
    </submittedName>
</protein>
<accession>A0AAU7T0E0</accession>
<dbReference type="RefSeq" id="WP_349929422.1">
    <property type="nucleotide sequence ID" value="NZ_CP157981.1"/>
</dbReference>
<dbReference type="Pfam" id="PF13479">
    <property type="entry name" value="AAA_24"/>
    <property type="match status" value="1"/>
</dbReference>
<gene>
    <name evidence="1" type="ORF">ABJ384_05670</name>
</gene>